<comment type="subcellular location">
    <subcellularLocation>
        <location evidence="1">Mitochondrion</location>
    </subcellularLocation>
</comment>
<evidence type="ECO:0000256" key="1">
    <source>
        <dbReference type="ARBA" id="ARBA00004173"/>
    </source>
</evidence>
<evidence type="ECO:0000313" key="8">
    <source>
        <dbReference type="Proteomes" id="UP001652624"/>
    </source>
</evidence>
<keyword evidence="5" id="KW-0496">Mitochondrion</keyword>
<dbReference type="GeneID" id="103118946"/>
<dbReference type="PANTHER" id="PTHR13450">
    <property type="entry name" value="MITOCHONDRIAL 39S RIBOSOMAL PROTEIN L42"/>
    <property type="match status" value="1"/>
</dbReference>
<evidence type="ECO:0000256" key="4">
    <source>
        <dbReference type="ARBA" id="ARBA00022980"/>
    </source>
</evidence>
<evidence type="ECO:0000313" key="9">
    <source>
        <dbReference type="RefSeq" id="XP_060054957.1"/>
    </source>
</evidence>
<accession>A0ABM3Y1L4</accession>
<evidence type="ECO:0000256" key="5">
    <source>
        <dbReference type="ARBA" id="ARBA00023128"/>
    </source>
</evidence>
<sequence length="141" mass="16370">MALKAVKWAISNRTVLRHLFPLRSGTLNRAHHKSTYPSLPDDYNCNVDLALTSNGRTIVCYHPSYVPYEHTKPLPRPDPVHSNGETHDQMLKPRLEENSENLEQGPMTEQLSIMFITTKHCWYPHGQYHRCQKQVNPPKDR</sequence>
<proteinExistence type="inferred from homology"/>
<keyword evidence="6" id="KW-0687">Ribonucleoprotein</keyword>
<name>A0ABM3Y1L4_ERIEU</name>
<comment type="similarity">
    <text evidence="2">Belongs to the mitochondrion-specific ribosomal protein mL42 family.</text>
</comment>
<dbReference type="Pfam" id="PF10210">
    <property type="entry name" value="MRP-S32"/>
    <property type="match status" value="1"/>
</dbReference>
<dbReference type="Proteomes" id="UP001652624">
    <property type="component" value="Chromosome 10"/>
</dbReference>
<evidence type="ECO:0000256" key="2">
    <source>
        <dbReference type="ARBA" id="ARBA00005556"/>
    </source>
</evidence>
<dbReference type="RefSeq" id="XP_060054957.1">
    <property type="nucleotide sequence ID" value="XM_060198974.1"/>
</dbReference>
<dbReference type="PANTHER" id="PTHR13450:SF4">
    <property type="entry name" value="LARGE RIBOSOMAL SUBUNIT PROTEIN ML42"/>
    <property type="match status" value="1"/>
</dbReference>
<organism evidence="8 9">
    <name type="scientific">Erinaceus europaeus</name>
    <name type="common">Western European hedgehog</name>
    <dbReference type="NCBI Taxonomy" id="9365"/>
    <lineage>
        <taxon>Eukaryota</taxon>
        <taxon>Metazoa</taxon>
        <taxon>Chordata</taxon>
        <taxon>Craniata</taxon>
        <taxon>Vertebrata</taxon>
        <taxon>Euteleostomi</taxon>
        <taxon>Mammalia</taxon>
        <taxon>Eutheria</taxon>
        <taxon>Laurasiatheria</taxon>
        <taxon>Eulipotyphla</taxon>
        <taxon>Erinaceidae</taxon>
        <taxon>Erinaceinae</taxon>
        <taxon>Erinaceus</taxon>
    </lineage>
</organism>
<keyword evidence="3" id="KW-0809">Transit peptide</keyword>
<evidence type="ECO:0000256" key="6">
    <source>
        <dbReference type="ARBA" id="ARBA00023274"/>
    </source>
</evidence>
<protein>
    <recommendedName>
        <fullName evidence="7">Large ribosomal subunit protein mL42</fullName>
    </recommendedName>
</protein>
<dbReference type="InterPro" id="IPR019346">
    <property type="entry name" value="Ribosomal_mL42"/>
</dbReference>
<reference evidence="9" key="1">
    <citation type="submission" date="2025-08" db="UniProtKB">
        <authorList>
            <consortium name="RefSeq"/>
        </authorList>
    </citation>
    <scope>IDENTIFICATION</scope>
</reference>
<keyword evidence="8" id="KW-1185">Reference proteome</keyword>
<evidence type="ECO:0000256" key="3">
    <source>
        <dbReference type="ARBA" id="ARBA00022946"/>
    </source>
</evidence>
<gene>
    <name evidence="9" type="primary">LOC103118946</name>
</gene>
<keyword evidence="4" id="KW-0689">Ribosomal protein</keyword>
<evidence type="ECO:0000256" key="7">
    <source>
        <dbReference type="ARBA" id="ARBA00035189"/>
    </source>
</evidence>